<evidence type="ECO:0000256" key="1">
    <source>
        <dbReference type="SAM" id="MobiDB-lite"/>
    </source>
</evidence>
<organism evidence="2 3">
    <name type="scientific">Actinoalloteichus hoggarensis</name>
    <dbReference type="NCBI Taxonomy" id="1470176"/>
    <lineage>
        <taxon>Bacteria</taxon>
        <taxon>Bacillati</taxon>
        <taxon>Actinomycetota</taxon>
        <taxon>Actinomycetes</taxon>
        <taxon>Pseudonocardiales</taxon>
        <taxon>Pseudonocardiaceae</taxon>
        <taxon>Actinoalloteichus</taxon>
    </lineage>
</organism>
<proteinExistence type="predicted"/>
<reference evidence="2 3" key="1">
    <citation type="submission" date="2017-07" db="EMBL/GenBank/DDBJ databases">
        <title>Complete genome sequence of Actinoalloteichus hoggarensis DSM 45943, type strain of Actinoalloteichus hoggarensis.</title>
        <authorList>
            <person name="Ruckert C."/>
            <person name="Nouioui I."/>
            <person name="Willmese J."/>
            <person name="van Wezel G."/>
            <person name="Klenk H.-P."/>
            <person name="Kalinowski J."/>
            <person name="Zotchev S.B."/>
        </authorList>
    </citation>
    <scope>NUCLEOTIDE SEQUENCE [LARGE SCALE GENOMIC DNA]</scope>
    <source>
        <strain evidence="2 3">DSM 45943</strain>
    </source>
</reference>
<evidence type="ECO:0000313" key="3">
    <source>
        <dbReference type="Proteomes" id="UP000204221"/>
    </source>
</evidence>
<gene>
    <name evidence="2" type="ORF">AHOG_18135</name>
</gene>
<name>A0A221W5N2_9PSEU</name>
<dbReference type="EMBL" id="CP022521">
    <property type="protein sequence ID" value="ASO21252.1"/>
    <property type="molecule type" value="Genomic_DNA"/>
</dbReference>
<protein>
    <submittedName>
        <fullName evidence="2">Uncharacterized protein</fullName>
    </submittedName>
</protein>
<dbReference type="Proteomes" id="UP000204221">
    <property type="component" value="Chromosome"/>
</dbReference>
<feature type="region of interest" description="Disordered" evidence="1">
    <location>
        <begin position="1"/>
        <end position="42"/>
    </location>
</feature>
<feature type="region of interest" description="Disordered" evidence="1">
    <location>
        <begin position="76"/>
        <end position="169"/>
    </location>
</feature>
<evidence type="ECO:0000313" key="2">
    <source>
        <dbReference type="EMBL" id="ASO21252.1"/>
    </source>
</evidence>
<feature type="region of interest" description="Disordered" evidence="1">
    <location>
        <begin position="189"/>
        <end position="218"/>
    </location>
</feature>
<dbReference type="AlphaFoldDB" id="A0A221W5N2"/>
<sequence length="275" mass="29059">MAVSSALDAVDQRPKQETGSVVAGQHGTAAIPTRKGDSPISPLTDCTAMPFPSVSSRTRTARRRLSAVAVMRVRSWRTRSTNGHSAADRSGPASIRPRGHRPTAPGLDGRRGGPDRRGTPPNAASSQDIGRTAGRGDDEGGHIGPPGTAVEPPPAGRRHRPRHGGGPISEMERSKYAEFRIHHFSAAAGRPANTTSGGVHADAFDGVRSVPSEPDDAAPPCPYCDTCNNRRVHPLGIDTNVRLCRVPEELIMKQEKTSKNFADAAGMTQGGTRIP</sequence>
<feature type="compositionally biased region" description="Basic and acidic residues" evidence="1">
    <location>
        <begin position="108"/>
        <end position="118"/>
    </location>
</feature>
<accession>A0A221W5N2</accession>
<dbReference type="KEGG" id="ahg:AHOG_18135"/>
<keyword evidence="3" id="KW-1185">Reference proteome</keyword>